<evidence type="ECO:0000313" key="2">
    <source>
        <dbReference type="EMBL" id="TKS00864.1"/>
    </source>
</evidence>
<sequence length="261" mass="27891">MIGKLIQCDGPTAQMTRVSYARILIEIDLLSDLSSTITVILPNGSTLVQQIVKRSHDTSASSASASPSAETTTVEKQGQYCVEPSINPQEDPMSIEDATAGPLKTQSPGRKRSKVVGTELPNTLPRKVGTTPAPSKRQYLTRSKATAIPCMGPQPKNPAGVFQLLHSSDDSAPHPPSDGLYFAGLHVPAFSVPEKFSLCLILVCLSGEVVPLHMLLELYLCSARCLDLVSPRSVFPFGMVGLLDLGNLFPNPSLLGCCLFC</sequence>
<protein>
    <submittedName>
        <fullName evidence="2">Uncharacterized protein</fullName>
    </submittedName>
</protein>
<accession>A0A4U5PUB4</accession>
<dbReference type="AlphaFoldDB" id="A0A4U5PUB4"/>
<proteinExistence type="predicted"/>
<comment type="caution">
    <text evidence="2">The sequence shown here is derived from an EMBL/GenBank/DDBJ whole genome shotgun (WGS) entry which is preliminary data.</text>
</comment>
<reference evidence="2" key="1">
    <citation type="submission" date="2018-10" db="EMBL/GenBank/DDBJ databases">
        <title>Population genomic analysis revealed the cold adaptation of white poplar.</title>
        <authorList>
            <person name="Liu Y.-J."/>
        </authorList>
    </citation>
    <scope>NUCLEOTIDE SEQUENCE [LARGE SCALE GENOMIC DNA]</scope>
    <source>
        <strain evidence="2">PAL-ZL1</strain>
    </source>
</reference>
<evidence type="ECO:0000256" key="1">
    <source>
        <dbReference type="SAM" id="MobiDB-lite"/>
    </source>
</evidence>
<feature type="region of interest" description="Disordered" evidence="1">
    <location>
        <begin position="83"/>
        <end position="137"/>
    </location>
</feature>
<gene>
    <name evidence="2" type="ORF">D5086_0000179090</name>
</gene>
<dbReference type="EMBL" id="RCHU01000588">
    <property type="protein sequence ID" value="TKS00864.1"/>
    <property type="molecule type" value="Genomic_DNA"/>
</dbReference>
<name>A0A4U5PUB4_POPAL</name>
<organism evidence="2">
    <name type="scientific">Populus alba</name>
    <name type="common">White poplar</name>
    <dbReference type="NCBI Taxonomy" id="43335"/>
    <lineage>
        <taxon>Eukaryota</taxon>
        <taxon>Viridiplantae</taxon>
        <taxon>Streptophyta</taxon>
        <taxon>Embryophyta</taxon>
        <taxon>Tracheophyta</taxon>
        <taxon>Spermatophyta</taxon>
        <taxon>Magnoliopsida</taxon>
        <taxon>eudicotyledons</taxon>
        <taxon>Gunneridae</taxon>
        <taxon>Pentapetalae</taxon>
        <taxon>rosids</taxon>
        <taxon>fabids</taxon>
        <taxon>Malpighiales</taxon>
        <taxon>Salicaceae</taxon>
        <taxon>Saliceae</taxon>
        <taxon>Populus</taxon>
    </lineage>
</organism>